<dbReference type="Proteomes" id="UP001331761">
    <property type="component" value="Unassembled WGS sequence"/>
</dbReference>
<evidence type="ECO:0000256" key="1">
    <source>
        <dbReference type="SAM" id="Phobius"/>
    </source>
</evidence>
<accession>A0AAN8FYE1</accession>
<protein>
    <submittedName>
        <fullName evidence="2">Uncharacterized protein</fullName>
    </submittedName>
</protein>
<evidence type="ECO:0000313" key="2">
    <source>
        <dbReference type="EMBL" id="KAK5977053.1"/>
    </source>
</evidence>
<keyword evidence="1" id="KW-1133">Transmembrane helix</keyword>
<gene>
    <name evidence="2" type="ORF">GCK32_011348</name>
</gene>
<name>A0AAN8FYE1_TRICO</name>
<keyword evidence="1" id="KW-0812">Transmembrane</keyword>
<reference evidence="2 3" key="1">
    <citation type="submission" date="2019-10" db="EMBL/GenBank/DDBJ databases">
        <title>Assembly and Annotation for the nematode Trichostrongylus colubriformis.</title>
        <authorList>
            <person name="Martin J."/>
        </authorList>
    </citation>
    <scope>NUCLEOTIDE SEQUENCE [LARGE SCALE GENOMIC DNA]</scope>
    <source>
        <strain evidence="2">G859</strain>
        <tissue evidence="2">Whole worm</tissue>
    </source>
</reference>
<sequence length="123" mass="13522">MYTVALVSESYSCAPIGIPNSAGNVSMRFYHLLMFLFGLMICHSSVNAQFGWRCGYVGGWCGNSNWRKFESSGDFRSKARLMAALAKSVNDNMAELMSSYNSTKTSCIVDGDSMQYSFSCLGV</sequence>
<comment type="caution">
    <text evidence="2">The sequence shown here is derived from an EMBL/GenBank/DDBJ whole genome shotgun (WGS) entry which is preliminary data.</text>
</comment>
<proteinExistence type="predicted"/>
<dbReference type="AlphaFoldDB" id="A0AAN8FYE1"/>
<keyword evidence="1" id="KW-0472">Membrane</keyword>
<feature type="transmembrane region" description="Helical" evidence="1">
    <location>
        <begin position="29"/>
        <end position="46"/>
    </location>
</feature>
<dbReference type="EMBL" id="WIXE01011087">
    <property type="protein sequence ID" value="KAK5977053.1"/>
    <property type="molecule type" value="Genomic_DNA"/>
</dbReference>
<evidence type="ECO:0000313" key="3">
    <source>
        <dbReference type="Proteomes" id="UP001331761"/>
    </source>
</evidence>
<keyword evidence="3" id="KW-1185">Reference proteome</keyword>
<organism evidence="2 3">
    <name type="scientific">Trichostrongylus colubriformis</name>
    <name type="common">Black scour worm</name>
    <dbReference type="NCBI Taxonomy" id="6319"/>
    <lineage>
        <taxon>Eukaryota</taxon>
        <taxon>Metazoa</taxon>
        <taxon>Ecdysozoa</taxon>
        <taxon>Nematoda</taxon>
        <taxon>Chromadorea</taxon>
        <taxon>Rhabditida</taxon>
        <taxon>Rhabditina</taxon>
        <taxon>Rhabditomorpha</taxon>
        <taxon>Strongyloidea</taxon>
        <taxon>Trichostrongylidae</taxon>
        <taxon>Trichostrongylus</taxon>
    </lineage>
</organism>